<organism evidence="2 3">
    <name type="scientific">Micromonospora halotolerans</name>
    <dbReference type="NCBI Taxonomy" id="709879"/>
    <lineage>
        <taxon>Bacteria</taxon>
        <taxon>Bacillati</taxon>
        <taxon>Actinomycetota</taxon>
        <taxon>Actinomycetes</taxon>
        <taxon>Micromonosporales</taxon>
        <taxon>Micromonosporaceae</taxon>
        <taxon>Micromonospora</taxon>
    </lineage>
</organism>
<evidence type="ECO:0000256" key="1">
    <source>
        <dbReference type="SAM" id="Phobius"/>
    </source>
</evidence>
<protein>
    <recommendedName>
        <fullName evidence="4">Cell division protein CrgA</fullName>
    </recommendedName>
</protein>
<keyword evidence="1" id="KW-0472">Membrane</keyword>
<evidence type="ECO:0008006" key="4">
    <source>
        <dbReference type="Google" id="ProtNLM"/>
    </source>
</evidence>
<keyword evidence="1" id="KW-0812">Transmembrane</keyword>
<gene>
    <name evidence="2" type="ORF">RMN56_30495</name>
</gene>
<sequence length="77" mass="7964">MTVLPAAPSPQPPADPGGTRAMSLAVVFLAALLVASWTGFIVWLSTHQLADAILRGGMAFAGAVGLSLAVWTAYRQK</sequence>
<dbReference type="EMBL" id="CP134876">
    <property type="protein sequence ID" value="WNM39390.1"/>
    <property type="molecule type" value="Genomic_DNA"/>
</dbReference>
<feature type="transmembrane region" description="Helical" evidence="1">
    <location>
        <begin position="21"/>
        <end position="46"/>
    </location>
</feature>
<dbReference type="RefSeq" id="WP_313721316.1">
    <property type="nucleotide sequence ID" value="NZ_CP134876.1"/>
</dbReference>
<accession>A0ABY9ZXS8</accession>
<proteinExistence type="predicted"/>
<evidence type="ECO:0000313" key="3">
    <source>
        <dbReference type="Proteomes" id="UP001303001"/>
    </source>
</evidence>
<dbReference type="Proteomes" id="UP001303001">
    <property type="component" value="Chromosome"/>
</dbReference>
<reference evidence="2 3" key="1">
    <citation type="submission" date="2023-09" db="EMBL/GenBank/DDBJ databases">
        <title>Micromonospora halotolerans DSM 45598 genome sequence.</title>
        <authorList>
            <person name="Mo P."/>
        </authorList>
    </citation>
    <scope>NUCLEOTIDE SEQUENCE [LARGE SCALE GENOMIC DNA]</scope>
    <source>
        <strain evidence="2 3">DSM 45598</strain>
    </source>
</reference>
<name>A0ABY9ZXS8_9ACTN</name>
<evidence type="ECO:0000313" key="2">
    <source>
        <dbReference type="EMBL" id="WNM39390.1"/>
    </source>
</evidence>
<feature type="transmembrane region" description="Helical" evidence="1">
    <location>
        <begin position="52"/>
        <end position="74"/>
    </location>
</feature>
<keyword evidence="1" id="KW-1133">Transmembrane helix</keyword>
<keyword evidence="3" id="KW-1185">Reference proteome</keyword>